<dbReference type="InterPro" id="IPR020922">
    <property type="entry name" value="dITP/XTP_pyrophosphatase"/>
</dbReference>
<dbReference type="GO" id="GO:0035870">
    <property type="term" value="F:dITP diphosphatase activity"/>
    <property type="evidence" value="ECO:0007669"/>
    <property type="project" value="UniProtKB-UniRule"/>
</dbReference>
<evidence type="ECO:0000313" key="12">
    <source>
        <dbReference type="EMBL" id="QQB47349.1"/>
    </source>
</evidence>
<evidence type="ECO:0000256" key="10">
    <source>
        <dbReference type="HAMAP-Rule" id="MF_01405"/>
    </source>
</evidence>
<name>A0A7T4EH81_9CORY</name>
<keyword evidence="6 10" id="KW-0460">Magnesium</keyword>
<dbReference type="GO" id="GO:0009117">
    <property type="term" value="P:nucleotide metabolic process"/>
    <property type="evidence" value="ECO:0007669"/>
    <property type="project" value="UniProtKB-KW"/>
</dbReference>
<dbReference type="GO" id="GO:0036222">
    <property type="term" value="F:XTP diphosphatase activity"/>
    <property type="evidence" value="ECO:0007669"/>
    <property type="project" value="UniProtKB-UniRule"/>
</dbReference>
<dbReference type="Pfam" id="PF01725">
    <property type="entry name" value="Ham1p_like"/>
    <property type="match status" value="1"/>
</dbReference>
<comment type="cofactor">
    <cofactor evidence="10">
        <name>Mg(2+)</name>
        <dbReference type="ChEBI" id="CHEBI:18420"/>
    </cofactor>
    <text evidence="10">Binds 1 Mg(2+) ion per subunit.</text>
</comment>
<keyword evidence="3 10" id="KW-0479">Metal-binding</keyword>
<evidence type="ECO:0000256" key="7">
    <source>
        <dbReference type="ARBA" id="ARBA00023080"/>
    </source>
</evidence>
<evidence type="ECO:0000256" key="9">
    <source>
        <dbReference type="ARBA" id="ARBA00052017"/>
    </source>
</evidence>
<dbReference type="EMBL" id="CP066007">
    <property type="protein sequence ID" value="QQB47349.1"/>
    <property type="molecule type" value="Genomic_DNA"/>
</dbReference>
<feature type="binding site" evidence="10">
    <location>
        <position position="61"/>
    </location>
    <ligand>
        <name>Mg(2+)</name>
        <dbReference type="ChEBI" id="CHEBI:18420"/>
    </ligand>
</feature>
<evidence type="ECO:0000256" key="2">
    <source>
        <dbReference type="ARBA" id="ARBA00011738"/>
    </source>
</evidence>
<gene>
    <name evidence="12" type="primary">rdgB</name>
    <name evidence="12" type="ORF">I6I10_05505</name>
</gene>
<dbReference type="InterPro" id="IPR029001">
    <property type="entry name" value="ITPase-like_fam"/>
</dbReference>
<comment type="function">
    <text evidence="10">Pyrophosphatase that catalyzes the hydrolysis of nucleoside triphosphates to their monophosphate derivatives, with a high preference for the non-canonical purine nucleotides XTP (xanthosine triphosphate), dITP (deoxyinosine triphosphate) and ITP. Seems to function as a house-cleaning enzyme that removes non-canonical purine nucleotides from the nucleotide pool, thus preventing their incorporation into DNA/RNA and avoiding chromosomal lesions.</text>
</comment>
<dbReference type="AlphaFoldDB" id="A0A7T4EH81"/>
<comment type="catalytic activity">
    <reaction evidence="8 10">
        <text>dITP + H2O = dIMP + diphosphate + H(+)</text>
        <dbReference type="Rhea" id="RHEA:28342"/>
        <dbReference type="ChEBI" id="CHEBI:15377"/>
        <dbReference type="ChEBI" id="CHEBI:15378"/>
        <dbReference type="ChEBI" id="CHEBI:33019"/>
        <dbReference type="ChEBI" id="CHEBI:61194"/>
        <dbReference type="ChEBI" id="CHEBI:61382"/>
        <dbReference type="EC" id="3.6.1.66"/>
    </reaction>
</comment>
<evidence type="ECO:0000256" key="8">
    <source>
        <dbReference type="ARBA" id="ARBA00051875"/>
    </source>
</evidence>
<dbReference type="GO" id="GO:0046872">
    <property type="term" value="F:metal ion binding"/>
    <property type="evidence" value="ECO:0007669"/>
    <property type="project" value="UniProtKB-KW"/>
</dbReference>
<dbReference type="CDD" id="cd00515">
    <property type="entry name" value="HAM1"/>
    <property type="match status" value="1"/>
</dbReference>
<keyword evidence="5 10" id="KW-0378">Hydrolase</keyword>
<evidence type="ECO:0000256" key="6">
    <source>
        <dbReference type="ARBA" id="ARBA00022842"/>
    </source>
</evidence>
<dbReference type="InterPro" id="IPR002637">
    <property type="entry name" value="RdgB/HAM1"/>
</dbReference>
<dbReference type="SUPFAM" id="SSF52972">
    <property type="entry name" value="ITPase-like"/>
    <property type="match status" value="1"/>
</dbReference>
<feature type="binding site" evidence="10">
    <location>
        <position position="62"/>
    </location>
    <ligand>
        <name>substrate</name>
    </ligand>
</feature>
<dbReference type="FunFam" id="3.90.950.10:FF:000001">
    <property type="entry name" value="dITP/XTP pyrophosphatase"/>
    <property type="match status" value="1"/>
</dbReference>
<protein>
    <recommendedName>
        <fullName evidence="10">dITP/XTP pyrophosphatase</fullName>
        <ecNumber evidence="10">3.6.1.66</ecNumber>
    </recommendedName>
    <alternativeName>
        <fullName evidence="10">Non-canonical purine NTP pyrophosphatase</fullName>
    </alternativeName>
    <alternativeName>
        <fullName evidence="10">Non-standard purine NTP pyrophosphatase</fullName>
    </alternativeName>
    <alternativeName>
        <fullName evidence="10">Nucleoside-triphosphate diphosphatase</fullName>
    </alternativeName>
    <alternativeName>
        <fullName evidence="10">Nucleoside-triphosphate pyrophosphatase</fullName>
        <shortName evidence="10">NTPase</shortName>
    </alternativeName>
</protein>
<dbReference type="OrthoDB" id="9807456at2"/>
<dbReference type="GO" id="GO:0005829">
    <property type="term" value="C:cytosol"/>
    <property type="evidence" value="ECO:0007669"/>
    <property type="project" value="TreeGrafter"/>
</dbReference>
<evidence type="ECO:0000313" key="13">
    <source>
        <dbReference type="Proteomes" id="UP000596145"/>
    </source>
</evidence>
<proteinExistence type="inferred from homology"/>
<sequence length="187" mass="20053">MILLASHNAAKAAELKRLTGLEVVTPDYPEPVEDGLSFKENALIKARAGAKATGLVTLADDSGLTVEALNGMPGILSARWSGTHGDDEANNKLLLAQLTDLPREAAFVCCVALVTPDGEEYVEECHWEGTIATEPRGENGFGYDPIFIPHDGNGKTSAELTAEEKDRLSHRGQAMRKIATRLAQISQ</sequence>
<feature type="binding site" evidence="10">
    <location>
        <begin position="6"/>
        <end position="11"/>
    </location>
    <ligand>
        <name>substrate</name>
    </ligand>
</feature>
<dbReference type="NCBIfam" id="TIGR00042">
    <property type="entry name" value="RdgB/HAM1 family non-canonical purine NTP pyrophosphatase"/>
    <property type="match status" value="1"/>
</dbReference>
<feature type="binding site" evidence="10">
    <location>
        <begin position="170"/>
        <end position="171"/>
    </location>
    <ligand>
        <name>substrate</name>
    </ligand>
</feature>
<evidence type="ECO:0000256" key="4">
    <source>
        <dbReference type="ARBA" id="ARBA00022741"/>
    </source>
</evidence>
<feature type="binding site" evidence="10">
    <location>
        <begin position="141"/>
        <end position="144"/>
    </location>
    <ligand>
        <name>substrate</name>
    </ligand>
</feature>
<evidence type="ECO:0000256" key="5">
    <source>
        <dbReference type="ARBA" id="ARBA00022801"/>
    </source>
</evidence>
<comment type="subunit">
    <text evidence="2 10">Homodimer.</text>
</comment>
<feature type="binding site" evidence="10">
    <location>
        <position position="165"/>
    </location>
    <ligand>
        <name>substrate</name>
    </ligand>
</feature>
<comment type="catalytic activity">
    <reaction evidence="10">
        <text>ITP + H2O = IMP + diphosphate + H(+)</text>
        <dbReference type="Rhea" id="RHEA:29399"/>
        <dbReference type="ChEBI" id="CHEBI:15377"/>
        <dbReference type="ChEBI" id="CHEBI:15378"/>
        <dbReference type="ChEBI" id="CHEBI:33019"/>
        <dbReference type="ChEBI" id="CHEBI:58053"/>
        <dbReference type="ChEBI" id="CHEBI:61402"/>
        <dbReference type="EC" id="3.6.1.66"/>
    </reaction>
</comment>
<evidence type="ECO:0000256" key="11">
    <source>
        <dbReference type="RuleBase" id="RU003781"/>
    </source>
</evidence>
<reference evidence="12 13" key="1">
    <citation type="submission" date="2020-12" db="EMBL/GenBank/DDBJ databases">
        <title>FDA dAtabase for Regulatory Grade micrObial Sequences (FDA-ARGOS): Supporting development and validation of Infectious Disease Dx tests.</title>
        <authorList>
            <person name="Sproer C."/>
            <person name="Gronow S."/>
            <person name="Severitt S."/>
            <person name="Schroder I."/>
            <person name="Tallon L."/>
            <person name="Sadzewicz L."/>
            <person name="Zhao X."/>
            <person name="Boylan J."/>
            <person name="Ott S."/>
            <person name="Bowen H."/>
            <person name="Vavikolanu K."/>
            <person name="Mehta A."/>
            <person name="Aluvathingal J."/>
            <person name="Nadendla S."/>
            <person name="Lowell S."/>
            <person name="Myers T."/>
            <person name="Yan Y."/>
            <person name="Sichtig H."/>
        </authorList>
    </citation>
    <scope>NUCLEOTIDE SEQUENCE [LARGE SCALE GENOMIC DNA]</scope>
    <source>
        <strain evidence="12 13">FDAARGOS_1053</strain>
    </source>
</reference>
<dbReference type="HAMAP" id="MF_01405">
    <property type="entry name" value="Non_canon_purine_NTPase"/>
    <property type="match status" value="1"/>
</dbReference>
<dbReference type="GO" id="GO:0036220">
    <property type="term" value="F:ITP diphosphatase activity"/>
    <property type="evidence" value="ECO:0007669"/>
    <property type="project" value="UniProtKB-UniRule"/>
</dbReference>
<dbReference type="PANTHER" id="PTHR11067:SF9">
    <property type="entry name" value="INOSINE TRIPHOSPHATE PYROPHOSPHATASE"/>
    <property type="match status" value="1"/>
</dbReference>
<dbReference type="GO" id="GO:0017111">
    <property type="term" value="F:ribonucleoside triphosphate phosphatase activity"/>
    <property type="evidence" value="ECO:0007669"/>
    <property type="project" value="InterPro"/>
</dbReference>
<dbReference type="RefSeq" id="WP_084036105.1">
    <property type="nucleotide sequence ID" value="NZ_CP066007.1"/>
</dbReference>
<dbReference type="GO" id="GO:0009146">
    <property type="term" value="P:purine nucleoside triphosphate catabolic process"/>
    <property type="evidence" value="ECO:0007669"/>
    <property type="project" value="UniProtKB-UniRule"/>
</dbReference>
<dbReference type="Proteomes" id="UP000596145">
    <property type="component" value="Chromosome"/>
</dbReference>
<dbReference type="EC" id="3.6.1.66" evidence="10"/>
<feature type="active site" description="Proton acceptor" evidence="10">
    <location>
        <position position="61"/>
    </location>
</feature>
<dbReference type="GeneID" id="92760810"/>
<comment type="similarity">
    <text evidence="1 10 11">Belongs to the HAM1 NTPase family.</text>
</comment>
<accession>A0A7T4EH81</accession>
<organism evidence="12 13">
    <name type="scientific">Corynebacterium glucuronolyticum</name>
    <dbReference type="NCBI Taxonomy" id="39791"/>
    <lineage>
        <taxon>Bacteria</taxon>
        <taxon>Bacillati</taxon>
        <taxon>Actinomycetota</taxon>
        <taxon>Actinomycetes</taxon>
        <taxon>Mycobacteriales</taxon>
        <taxon>Corynebacteriaceae</taxon>
        <taxon>Corynebacterium</taxon>
    </lineage>
</organism>
<keyword evidence="4 10" id="KW-0547">Nucleotide-binding</keyword>
<dbReference type="GO" id="GO:0000166">
    <property type="term" value="F:nucleotide binding"/>
    <property type="evidence" value="ECO:0007669"/>
    <property type="project" value="UniProtKB-KW"/>
</dbReference>
<keyword evidence="7 10" id="KW-0546">Nucleotide metabolism</keyword>
<comment type="caution">
    <text evidence="10">Lacks conserved residue(s) required for the propagation of feature annotation.</text>
</comment>
<dbReference type="PANTHER" id="PTHR11067">
    <property type="entry name" value="INOSINE TRIPHOSPHATE PYROPHOSPHATASE/HAM1 PROTEIN"/>
    <property type="match status" value="1"/>
</dbReference>
<comment type="catalytic activity">
    <reaction evidence="9 10">
        <text>XTP + H2O = XMP + diphosphate + H(+)</text>
        <dbReference type="Rhea" id="RHEA:28610"/>
        <dbReference type="ChEBI" id="CHEBI:15377"/>
        <dbReference type="ChEBI" id="CHEBI:15378"/>
        <dbReference type="ChEBI" id="CHEBI:33019"/>
        <dbReference type="ChEBI" id="CHEBI:57464"/>
        <dbReference type="ChEBI" id="CHEBI:61314"/>
        <dbReference type="EC" id="3.6.1.66"/>
    </reaction>
</comment>
<evidence type="ECO:0000256" key="1">
    <source>
        <dbReference type="ARBA" id="ARBA00008023"/>
    </source>
</evidence>
<dbReference type="Gene3D" id="3.90.950.10">
    <property type="match status" value="1"/>
</dbReference>
<evidence type="ECO:0000256" key="3">
    <source>
        <dbReference type="ARBA" id="ARBA00022723"/>
    </source>
</evidence>